<dbReference type="InterPro" id="IPR010766">
    <property type="entry name" value="DRTGG"/>
</dbReference>
<reference evidence="2 3" key="1">
    <citation type="journal article" date="2017" name="ISME J.">
        <title>Potential for microbial H2 and metal transformations associated with novel bacteria and archaea in deep terrestrial subsurface sediments.</title>
        <authorList>
            <person name="Hernsdorf A.W."/>
            <person name="Amano Y."/>
            <person name="Miyakawa K."/>
            <person name="Ise K."/>
            <person name="Suzuki Y."/>
            <person name="Anantharaman K."/>
            <person name="Probst A."/>
            <person name="Burstein D."/>
            <person name="Thomas B.C."/>
            <person name="Banfield J.F."/>
        </authorList>
    </citation>
    <scope>NUCLEOTIDE SEQUENCE [LARGE SCALE GENOMIC DNA]</scope>
    <source>
        <strain evidence="2">HGW-Actinobacteria-3</strain>
    </source>
</reference>
<dbReference type="PANTHER" id="PTHR43356:SF2">
    <property type="entry name" value="PHOSPHATE ACETYLTRANSFERASE"/>
    <property type="match status" value="1"/>
</dbReference>
<dbReference type="AlphaFoldDB" id="A0A2N3G7Z0"/>
<dbReference type="Pfam" id="PF07085">
    <property type="entry name" value="DRTGG"/>
    <property type="match status" value="1"/>
</dbReference>
<feature type="domain" description="DRTGG" evidence="1">
    <location>
        <begin position="213"/>
        <end position="318"/>
    </location>
</feature>
<dbReference type="Gene3D" id="3.40.50.300">
    <property type="entry name" value="P-loop containing nucleotide triphosphate hydrolases"/>
    <property type="match status" value="1"/>
</dbReference>
<proteinExistence type="predicted"/>
<protein>
    <recommendedName>
        <fullName evidence="1">DRTGG domain-containing protein</fullName>
    </recommendedName>
</protein>
<dbReference type="InterPro" id="IPR028979">
    <property type="entry name" value="Ser_kin/Pase_Hpr-like_N_sf"/>
</dbReference>
<dbReference type="SUPFAM" id="SSF75138">
    <property type="entry name" value="HprK N-terminal domain-like"/>
    <property type="match status" value="1"/>
</dbReference>
<dbReference type="Gene3D" id="3.40.1390.20">
    <property type="entry name" value="HprK N-terminal domain-like"/>
    <property type="match status" value="1"/>
</dbReference>
<accession>A0A2N3G7Z0</accession>
<dbReference type="InterPro" id="IPR050500">
    <property type="entry name" value="Phos_Acetyltrans/Butyryltrans"/>
</dbReference>
<gene>
    <name evidence="2" type="ORF">CVT63_00590</name>
</gene>
<dbReference type="PANTHER" id="PTHR43356">
    <property type="entry name" value="PHOSPHATE ACETYLTRANSFERASE"/>
    <property type="match status" value="1"/>
</dbReference>
<sequence>MPAIIVVSSQNYSGKSSVVVGLALEFRDRGFKVGYMKPVGAFPIKVENEKVDEDAYFARGVLGLSDSLSDISPYFLNRDTLVRYMRKKPENPLVRVEASYNKLSKGKDLMFLEGARNFLHGRMLNLSALEVAGALQAKVLLLDTFDEELTVDRVLSASDFFGKLFLGVVLNWVPPRRMEFTRNRFGRYMKSNGVNMFGSIPVDNALRSITVNDLADGLDGKIVSARDKGDELIESMMVGAMGQEQALRLFRKQANKVVVTGGDRSDIQLAALETPTKSLVLTGGHMPDSRVLNHAEEIGVPVILVDYDTATTVEMVDAVIGRQKVHNLEKIERMRGFIREGLDLDLMLEQIGIEARG</sequence>
<name>A0A2N3G7Z0_9ACTN</name>
<evidence type="ECO:0000313" key="3">
    <source>
        <dbReference type="Proteomes" id="UP000233654"/>
    </source>
</evidence>
<organism evidence="2 3">
    <name type="scientific">Candidatus Anoxymicrobium japonicum</name>
    <dbReference type="NCBI Taxonomy" id="2013648"/>
    <lineage>
        <taxon>Bacteria</taxon>
        <taxon>Bacillati</taxon>
        <taxon>Actinomycetota</taxon>
        <taxon>Candidatus Geothermincolia</taxon>
        <taxon>Candidatus Geothermincolales</taxon>
        <taxon>Candidatus Anoxymicrobiaceae</taxon>
        <taxon>Candidatus Anoxymicrobium</taxon>
    </lineage>
</organism>
<dbReference type="InterPro" id="IPR027417">
    <property type="entry name" value="P-loop_NTPase"/>
</dbReference>
<dbReference type="SUPFAM" id="SSF52540">
    <property type="entry name" value="P-loop containing nucleoside triphosphate hydrolases"/>
    <property type="match status" value="1"/>
</dbReference>
<dbReference type="Pfam" id="PF13500">
    <property type="entry name" value="AAA_26"/>
    <property type="match status" value="1"/>
</dbReference>
<comment type="caution">
    <text evidence="2">The sequence shown here is derived from an EMBL/GenBank/DDBJ whole genome shotgun (WGS) entry which is preliminary data.</text>
</comment>
<evidence type="ECO:0000313" key="2">
    <source>
        <dbReference type="EMBL" id="PKQ28803.1"/>
    </source>
</evidence>
<dbReference type="Proteomes" id="UP000233654">
    <property type="component" value="Unassembled WGS sequence"/>
</dbReference>
<dbReference type="CDD" id="cd03109">
    <property type="entry name" value="DTBS"/>
    <property type="match status" value="1"/>
</dbReference>
<dbReference type="EMBL" id="PHEX01000004">
    <property type="protein sequence ID" value="PKQ28803.1"/>
    <property type="molecule type" value="Genomic_DNA"/>
</dbReference>
<evidence type="ECO:0000259" key="1">
    <source>
        <dbReference type="Pfam" id="PF07085"/>
    </source>
</evidence>